<dbReference type="InterPro" id="IPR011051">
    <property type="entry name" value="RmlC_Cupin_sf"/>
</dbReference>
<dbReference type="InterPro" id="IPR050204">
    <property type="entry name" value="AraC_XylS_family_regulators"/>
</dbReference>
<feature type="domain" description="HTH araC/xylS-type" evidence="4">
    <location>
        <begin position="165"/>
        <end position="263"/>
    </location>
</feature>
<evidence type="ECO:0000256" key="3">
    <source>
        <dbReference type="ARBA" id="ARBA00023163"/>
    </source>
</evidence>
<reference evidence="5 6" key="1">
    <citation type="submission" date="2020-04" db="EMBL/GenBank/DDBJ databases">
        <authorList>
            <person name="Zhang R."/>
            <person name="Schippers A."/>
        </authorList>
    </citation>
    <scope>NUCLEOTIDE SEQUENCE [LARGE SCALE GENOMIC DNA]</scope>
    <source>
        <strain evidence="5 6">DSM 109850</strain>
    </source>
</reference>
<evidence type="ECO:0000313" key="5">
    <source>
        <dbReference type="EMBL" id="NMP22565.1"/>
    </source>
</evidence>
<accession>A0A7Y0Q2P6</accession>
<dbReference type="EMBL" id="JABBVZ010000025">
    <property type="protein sequence ID" value="NMP22565.1"/>
    <property type="molecule type" value="Genomic_DNA"/>
</dbReference>
<organism evidence="5 6">
    <name type="scientific">Sulfobacillus harzensis</name>
    <dbReference type="NCBI Taxonomy" id="2729629"/>
    <lineage>
        <taxon>Bacteria</taxon>
        <taxon>Bacillati</taxon>
        <taxon>Bacillota</taxon>
        <taxon>Clostridia</taxon>
        <taxon>Eubacteriales</taxon>
        <taxon>Clostridiales Family XVII. Incertae Sedis</taxon>
        <taxon>Sulfobacillus</taxon>
    </lineage>
</organism>
<dbReference type="PANTHER" id="PTHR46796">
    <property type="entry name" value="HTH-TYPE TRANSCRIPTIONAL ACTIVATOR RHAS-RELATED"/>
    <property type="match status" value="1"/>
</dbReference>
<keyword evidence="3" id="KW-0804">Transcription</keyword>
<dbReference type="SUPFAM" id="SSF51182">
    <property type="entry name" value="RmlC-like cupins"/>
    <property type="match status" value="1"/>
</dbReference>
<dbReference type="InterPro" id="IPR018062">
    <property type="entry name" value="HTH_AraC-typ_CS"/>
</dbReference>
<dbReference type="GO" id="GO:0043565">
    <property type="term" value="F:sequence-specific DNA binding"/>
    <property type="evidence" value="ECO:0007669"/>
    <property type="project" value="InterPro"/>
</dbReference>
<evidence type="ECO:0000313" key="6">
    <source>
        <dbReference type="Proteomes" id="UP000533476"/>
    </source>
</evidence>
<evidence type="ECO:0000256" key="1">
    <source>
        <dbReference type="ARBA" id="ARBA00023015"/>
    </source>
</evidence>
<dbReference type="Gene3D" id="1.10.10.60">
    <property type="entry name" value="Homeodomain-like"/>
    <property type="match status" value="2"/>
</dbReference>
<evidence type="ECO:0000256" key="2">
    <source>
        <dbReference type="ARBA" id="ARBA00023125"/>
    </source>
</evidence>
<evidence type="ECO:0000259" key="4">
    <source>
        <dbReference type="PROSITE" id="PS01124"/>
    </source>
</evidence>
<dbReference type="Pfam" id="PF12833">
    <property type="entry name" value="HTH_18"/>
    <property type="match status" value="1"/>
</dbReference>
<keyword evidence="2" id="KW-0238">DNA-binding</keyword>
<name>A0A7Y0Q2P6_9FIRM</name>
<dbReference type="SMART" id="SM00342">
    <property type="entry name" value="HTH_ARAC"/>
    <property type="match status" value="1"/>
</dbReference>
<dbReference type="PROSITE" id="PS00041">
    <property type="entry name" value="HTH_ARAC_FAMILY_1"/>
    <property type="match status" value="1"/>
</dbReference>
<dbReference type="InterPro" id="IPR014710">
    <property type="entry name" value="RmlC-like_jellyroll"/>
</dbReference>
<proteinExistence type="predicted"/>
<dbReference type="PANTHER" id="PTHR46796:SF13">
    <property type="entry name" value="HTH-TYPE TRANSCRIPTIONAL ACTIVATOR RHAS"/>
    <property type="match status" value="1"/>
</dbReference>
<dbReference type="SUPFAM" id="SSF46689">
    <property type="entry name" value="Homeodomain-like"/>
    <property type="match status" value="2"/>
</dbReference>
<comment type="caution">
    <text evidence="5">The sequence shown here is derived from an EMBL/GenBank/DDBJ whole genome shotgun (WGS) entry which is preliminary data.</text>
</comment>
<sequence length="269" mass="30821">MVACFPQSRVFLPKISQPYGGEACAREGDGDPVTKLNDITVTQRTYARRPDTHTHGYAQFVMPLQGAVWIRTESHSVELDDRTLLFIPPRCEHRFYANVPNQCLVADIPAQKIPYAAGGFTHSFDRPIDATWRGIRTLLVRERNAAAAGLLYPYLAHYLFRDQQSASIRYIHDHYDHPITVDTLAALEHYETSSYTSWFKRHTGMTPCAYIQHVRLDKAKELLGTTDFSIQDIALQVGFAHQSALTRLFRQYEQETPSQYRSATRRRSE</sequence>
<dbReference type="InterPro" id="IPR018060">
    <property type="entry name" value="HTH_AraC"/>
</dbReference>
<dbReference type="GO" id="GO:0003700">
    <property type="term" value="F:DNA-binding transcription factor activity"/>
    <property type="evidence" value="ECO:0007669"/>
    <property type="project" value="InterPro"/>
</dbReference>
<dbReference type="Gene3D" id="2.60.120.10">
    <property type="entry name" value="Jelly Rolls"/>
    <property type="match status" value="1"/>
</dbReference>
<gene>
    <name evidence="5" type="ORF">HIJ39_09400</name>
</gene>
<dbReference type="AlphaFoldDB" id="A0A7Y0Q2P6"/>
<dbReference type="InterPro" id="IPR009057">
    <property type="entry name" value="Homeodomain-like_sf"/>
</dbReference>
<keyword evidence="6" id="KW-1185">Reference proteome</keyword>
<keyword evidence="1" id="KW-0805">Transcription regulation</keyword>
<dbReference type="Proteomes" id="UP000533476">
    <property type="component" value="Unassembled WGS sequence"/>
</dbReference>
<dbReference type="PROSITE" id="PS01124">
    <property type="entry name" value="HTH_ARAC_FAMILY_2"/>
    <property type="match status" value="1"/>
</dbReference>
<protein>
    <submittedName>
        <fullName evidence="5">Helix-turn-helix transcriptional regulator</fullName>
    </submittedName>
</protein>